<dbReference type="EMBL" id="BAAAZC010000031">
    <property type="protein sequence ID" value="GAA3990523.1"/>
    <property type="molecule type" value="Genomic_DNA"/>
</dbReference>
<dbReference type="Proteomes" id="UP001500742">
    <property type="component" value="Unassembled WGS sequence"/>
</dbReference>
<evidence type="ECO:0000313" key="2">
    <source>
        <dbReference type="Proteomes" id="UP001500742"/>
    </source>
</evidence>
<gene>
    <name evidence="1" type="ORF">GCM10022210_50180</name>
</gene>
<sequence length="135" mass="16053">MAFLNFERRSIRNLRSSSDGGFDIIYFQDDKFKHLNEATYIFYYVEISDIDILKPINVIYGSYSEGNVTVHTYSIETSKVYKTNHFKDKMPSKDNTLLFPWTLFRAFIFTRMGEYFSDLCVLYDIKPRASNLYNR</sequence>
<comment type="caution">
    <text evidence="1">The sequence shown here is derived from an EMBL/GenBank/DDBJ whole genome shotgun (WGS) entry which is preliminary data.</text>
</comment>
<protein>
    <submittedName>
        <fullName evidence="1">Uncharacterized protein</fullName>
    </submittedName>
</protein>
<reference evidence="2" key="1">
    <citation type="journal article" date="2019" name="Int. J. Syst. Evol. Microbiol.">
        <title>The Global Catalogue of Microorganisms (GCM) 10K type strain sequencing project: providing services to taxonomists for standard genome sequencing and annotation.</title>
        <authorList>
            <consortium name="The Broad Institute Genomics Platform"/>
            <consortium name="The Broad Institute Genome Sequencing Center for Infectious Disease"/>
            <person name="Wu L."/>
            <person name="Ma J."/>
        </authorList>
    </citation>
    <scope>NUCLEOTIDE SEQUENCE [LARGE SCALE GENOMIC DNA]</scope>
    <source>
        <strain evidence="2">JCM 16601</strain>
    </source>
</reference>
<name>A0ABP7R0R3_9SPHI</name>
<keyword evidence="2" id="KW-1185">Reference proteome</keyword>
<evidence type="ECO:0000313" key="1">
    <source>
        <dbReference type="EMBL" id="GAA3990523.1"/>
    </source>
</evidence>
<organism evidence="1 2">
    <name type="scientific">Mucilaginibacter dorajii</name>
    <dbReference type="NCBI Taxonomy" id="692994"/>
    <lineage>
        <taxon>Bacteria</taxon>
        <taxon>Pseudomonadati</taxon>
        <taxon>Bacteroidota</taxon>
        <taxon>Sphingobacteriia</taxon>
        <taxon>Sphingobacteriales</taxon>
        <taxon>Sphingobacteriaceae</taxon>
        <taxon>Mucilaginibacter</taxon>
    </lineage>
</organism>
<accession>A0ABP7R0R3</accession>
<proteinExistence type="predicted"/>